<dbReference type="EMBL" id="JAOAMV010000004">
    <property type="protein sequence ID" value="MCT2559226.1"/>
    <property type="molecule type" value="Genomic_DNA"/>
</dbReference>
<comment type="caution">
    <text evidence="1">The sequence shown here is derived from an EMBL/GenBank/DDBJ whole genome shotgun (WGS) entry which is preliminary data.</text>
</comment>
<name>A0A9X2W3Y7_9SPHN</name>
<dbReference type="AlphaFoldDB" id="A0A9X2W3Y7"/>
<dbReference type="Proteomes" id="UP001142648">
    <property type="component" value="Unassembled WGS sequence"/>
</dbReference>
<keyword evidence="2" id="KW-1185">Reference proteome</keyword>
<dbReference type="Pfam" id="PF22284">
    <property type="entry name" value="DUF6961"/>
    <property type="match status" value="1"/>
</dbReference>
<evidence type="ECO:0000313" key="1">
    <source>
        <dbReference type="EMBL" id="MCT2559226.1"/>
    </source>
</evidence>
<proteinExistence type="predicted"/>
<dbReference type="InterPro" id="IPR054234">
    <property type="entry name" value="DUF6961"/>
</dbReference>
<dbReference type="RefSeq" id="WP_259962097.1">
    <property type="nucleotide sequence ID" value="NZ_JAOAMV010000004.1"/>
</dbReference>
<gene>
    <name evidence="1" type="ORF">N0B51_09540</name>
</gene>
<accession>A0A9X2W3Y7</accession>
<protein>
    <submittedName>
        <fullName evidence="1">Uncharacterized protein</fullName>
    </submittedName>
</protein>
<sequence length="71" mass="7679">MVKRDKEAWALALWVEKHHGADGPRFIAEKVGKLALEGEQGGVDLWREVAARFGQLSNHDVGASVGANALN</sequence>
<reference evidence="1" key="1">
    <citation type="submission" date="2022-09" db="EMBL/GenBank/DDBJ databases">
        <title>The genome sequence of Tsuneonella sp. YG55.</title>
        <authorList>
            <person name="Liu Y."/>
        </authorList>
    </citation>
    <scope>NUCLEOTIDE SEQUENCE</scope>
    <source>
        <strain evidence="1">YG55</strain>
    </source>
</reference>
<evidence type="ECO:0000313" key="2">
    <source>
        <dbReference type="Proteomes" id="UP001142648"/>
    </source>
</evidence>
<organism evidence="1 2">
    <name type="scientific">Tsuneonella litorea</name>
    <dbReference type="NCBI Taxonomy" id="2976475"/>
    <lineage>
        <taxon>Bacteria</taxon>
        <taxon>Pseudomonadati</taxon>
        <taxon>Pseudomonadota</taxon>
        <taxon>Alphaproteobacteria</taxon>
        <taxon>Sphingomonadales</taxon>
        <taxon>Erythrobacteraceae</taxon>
        <taxon>Tsuneonella</taxon>
    </lineage>
</organism>